<feature type="compositionally biased region" description="Acidic residues" evidence="9">
    <location>
        <begin position="371"/>
        <end position="387"/>
    </location>
</feature>
<gene>
    <name evidence="11" type="ORF">TBIB3V08_LOCUS10441</name>
</gene>
<dbReference type="GO" id="GO:0005615">
    <property type="term" value="C:extracellular space"/>
    <property type="evidence" value="ECO:0007669"/>
    <property type="project" value="TreeGrafter"/>
</dbReference>
<dbReference type="InterPro" id="IPR029034">
    <property type="entry name" value="Cystine-knot_cytokine"/>
</dbReference>
<comment type="subcellular location">
    <subcellularLocation>
        <location evidence="1">Secreted</location>
    </subcellularLocation>
</comment>
<dbReference type="InterPro" id="IPR015615">
    <property type="entry name" value="TGF-beta-rel"/>
</dbReference>
<evidence type="ECO:0000313" key="11">
    <source>
        <dbReference type="EMBL" id="CAD7448152.1"/>
    </source>
</evidence>
<keyword evidence="5 8" id="KW-0339">Growth factor</keyword>
<keyword evidence="7" id="KW-0325">Glycoprotein</keyword>
<evidence type="ECO:0000256" key="5">
    <source>
        <dbReference type="ARBA" id="ARBA00023030"/>
    </source>
</evidence>
<dbReference type="PANTHER" id="PTHR11848:SF307">
    <property type="entry name" value="BONE MORPHOGENETIC PROTEIN 10"/>
    <property type="match status" value="1"/>
</dbReference>
<evidence type="ECO:0000256" key="6">
    <source>
        <dbReference type="ARBA" id="ARBA00023157"/>
    </source>
</evidence>
<feature type="domain" description="TGF-beta family profile" evidence="10">
    <location>
        <begin position="763"/>
        <end position="839"/>
    </location>
</feature>
<dbReference type="PROSITE" id="PS51362">
    <property type="entry name" value="TGF_BETA_2"/>
    <property type="match status" value="2"/>
</dbReference>
<reference evidence="11" key="1">
    <citation type="submission" date="2020-11" db="EMBL/GenBank/DDBJ databases">
        <authorList>
            <person name="Tran Van P."/>
        </authorList>
    </citation>
    <scope>NUCLEOTIDE SEQUENCE</scope>
</reference>
<feature type="domain" description="TGF-beta family profile" evidence="10">
    <location>
        <begin position="399"/>
        <end position="435"/>
    </location>
</feature>
<dbReference type="SUPFAM" id="SSF57501">
    <property type="entry name" value="Cystine-knot cytokines"/>
    <property type="match status" value="2"/>
</dbReference>
<evidence type="ECO:0000256" key="1">
    <source>
        <dbReference type="ARBA" id="ARBA00004613"/>
    </source>
</evidence>
<feature type="compositionally biased region" description="Basic and acidic residues" evidence="9">
    <location>
        <begin position="594"/>
        <end position="605"/>
    </location>
</feature>
<evidence type="ECO:0000256" key="4">
    <source>
        <dbReference type="ARBA" id="ARBA00022729"/>
    </source>
</evidence>
<organism evidence="11">
    <name type="scientific">Timema bartmani</name>
    <dbReference type="NCBI Taxonomy" id="61472"/>
    <lineage>
        <taxon>Eukaryota</taxon>
        <taxon>Metazoa</taxon>
        <taxon>Ecdysozoa</taxon>
        <taxon>Arthropoda</taxon>
        <taxon>Hexapoda</taxon>
        <taxon>Insecta</taxon>
        <taxon>Pterygota</taxon>
        <taxon>Neoptera</taxon>
        <taxon>Polyneoptera</taxon>
        <taxon>Phasmatodea</taxon>
        <taxon>Timematodea</taxon>
        <taxon>Timematoidea</taxon>
        <taxon>Timematidae</taxon>
        <taxon>Timema</taxon>
    </lineage>
</organism>
<feature type="compositionally biased region" description="Polar residues" evidence="9">
    <location>
        <begin position="203"/>
        <end position="213"/>
    </location>
</feature>
<dbReference type="GO" id="GO:0008083">
    <property type="term" value="F:growth factor activity"/>
    <property type="evidence" value="ECO:0007669"/>
    <property type="project" value="UniProtKB-KW"/>
</dbReference>
<comment type="similarity">
    <text evidence="2 8">Belongs to the TGF-beta family.</text>
</comment>
<evidence type="ECO:0000256" key="2">
    <source>
        <dbReference type="ARBA" id="ARBA00006656"/>
    </source>
</evidence>
<dbReference type="Gene3D" id="2.10.90.10">
    <property type="entry name" value="Cystine-knot cytokines"/>
    <property type="match status" value="2"/>
</dbReference>
<feature type="region of interest" description="Disordered" evidence="9">
    <location>
        <begin position="510"/>
        <end position="529"/>
    </location>
</feature>
<keyword evidence="4" id="KW-0732">Signal</keyword>
<feature type="region of interest" description="Disordered" evidence="9">
    <location>
        <begin position="197"/>
        <end position="269"/>
    </location>
</feature>
<evidence type="ECO:0000259" key="10">
    <source>
        <dbReference type="PROSITE" id="PS51362"/>
    </source>
</evidence>
<proteinExistence type="inferred from homology"/>
<feature type="region of interest" description="Disordered" evidence="9">
    <location>
        <begin position="585"/>
        <end position="660"/>
    </location>
</feature>
<evidence type="ECO:0000256" key="3">
    <source>
        <dbReference type="ARBA" id="ARBA00022525"/>
    </source>
</evidence>
<dbReference type="InterPro" id="IPR001839">
    <property type="entry name" value="TGF-b_C"/>
</dbReference>
<dbReference type="PANTHER" id="PTHR11848">
    <property type="entry name" value="TGF-BETA FAMILY"/>
    <property type="match status" value="1"/>
</dbReference>
<dbReference type="AlphaFoldDB" id="A0A7R9F7B9"/>
<dbReference type="GO" id="GO:0005125">
    <property type="term" value="F:cytokine activity"/>
    <property type="evidence" value="ECO:0007669"/>
    <property type="project" value="TreeGrafter"/>
</dbReference>
<feature type="compositionally biased region" description="Pro residues" evidence="9">
    <location>
        <begin position="214"/>
        <end position="235"/>
    </location>
</feature>
<feature type="compositionally biased region" description="Polar residues" evidence="9">
    <location>
        <begin position="251"/>
        <end position="260"/>
    </location>
</feature>
<dbReference type="FunFam" id="2.10.90.10:FF:000001">
    <property type="entry name" value="Bone morphogenetic protein 4"/>
    <property type="match status" value="1"/>
</dbReference>
<keyword evidence="6" id="KW-1015">Disulfide bond</keyword>
<sequence>MPVGSDGEWSVRVSLVLQSGLLELHSNNVDHNWININVTSMARSTPMTLTFVVSVRGGHDTTTGQSLQPLLLLSYKTASKEVVRTQPHFLVMSQVQKGKNLKRVRPVILERVINDADKADVSIIKLLDGTIMIQTITDIQSSSLMAQNTVEQLGEGGATQVPQSVQASVIQHQIRWRRDLNGRRYLHISHTAPNTVAPRFEWETTSSQRSSSLPVPPKNPPQDPPPCPPLDPPPKSFSGTSPKSSLGPYSESYSGNYFESTSRKTRREIKTATVVEPPIRSSETPKAKLEDVTNEAVKASFIDVLKKSPTRSNEIKSNKKVSKFVSKPSRKDKVPLSLLNKWKPILKREVQERLKQGRSPGSRLKRSPSSDPEEYEEETNNVWDDDTMMTSQGAGVTPRKTKRLHRNTCRRRPLYVDFSEIHYDTWIVAPNGYEALATIQAARRAASGREAERRRLGFCLCCLIGKVTFPSHDKRVRQGVTVRRSHGASCRRSKTVQVLSLASETPRECGLDYHPSPLRSPHRGEDTKSKLKNLKDKFRKLMQKPPLRSGSATGIQKPSWNIFELMQYTRDVVIPSPMVGNLAKYEESEDDDNRDSASDIEEHGPLETILQPDTGRYNPRPDKGRSTASTSREIVDRFQPDTGRYNPRPDKGRSTASTSREIVDRFARPHRYKASSNIKSEMENKLIQLEERKLNAILGLQQLHKLLGGLHIGNWMKVLHEMWEITAFIVAGTAYRIAALPLLSYPGPNTWKLPGSHIDSCSAFQCVGKCFFPVSEHLSPTKHAIVQTLLHSVTPSKTARACCVPTRLEPISVLYMDHRGVLTYRFSYHDMVVAECGCR</sequence>
<evidence type="ECO:0000256" key="8">
    <source>
        <dbReference type="RuleBase" id="RU000354"/>
    </source>
</evidence>
<feature type="region of interest" description="Disordered" evidence="9">
    <location>
        <begin position="352"/>
        <end position="404"/>
    </location>
</feature>
<name>A0A7R9F7B9_9NEOP</name>
<dbReference type="Pfam" id="PF00019">
    <property type="entry name" value="TGF_beta"/>
    <property type="match status" value="1"/>
</dbReference>
<evidence type="ECO:0000256" key="9">
    <source>
        <dbReference type="SAM" id="MobiDB-lite"/>
    </source>
</evidence>
<evidence type="ECO:0000256" key="7">
    <source>
        <dbReference type="ARBA" id="ARBA00023180"/>
    </source>
</evidence>
<accession>A0A7R9F7B9</accession>
<dbReference type="EMBL" id="OD569649">
    <property type="protein sequence ID" value="CAD7448152.1"/>
    <property type="molecule type" value="Genomic_DNA"/>
</dbReference>
<keyword evidence="3" id="KW-0964">Secreted</keyword>
<protein>
    <recommendedName>
        <fullName evidence="10">TGF-beta family profile domain-containing protein</fullName>
    </recommendedName>
</protein>
<dbReference type="SMART" id="SM00204">
    <property type="entry name" value="TGFB"/>
    <property type="match status" value="1"/>
</dbReference>